<sequence>MSLLSVNGLRVIEAAITIPLFGAWHADLSVDAEAATPLTGALELVFDEGPVLRGFARRAAADLGRVGIRVVGGRGGLHKVLDGAHYRSVSARIPASDIVSGAGEELDGASELDAEYAHWTRLRGAAGVQLAALASAVGKPWRMTLDQGKVLIAAHTWRDAGVKDTDVLARHAAGGSLELGLIVPPGTTLLGERVTRAMITVSANGLRTRVWVDDARDG</sequence>
<protein>
    <submittedName>
        <fullName evidence="1">Uncharacterized protein</fullName>
    </submittedName>
</protein>
<gene>
    <name evidence="1" type="ORF">LZC95_50215</name>
</gene>
<accession>A0ABZ2KDY2</accession>
<name>A0ABZ2KDY2_9BACT</name>
<evidence type="ECO:0000313" key="1">
    <source>
        <dbReference type="EMBL" id="WXA94581.1"/>
    </source>
</evidence>
<keyword evidence="2" id="KW-1185">Reference proteome</keyword>
<dbReference type="EMBL" id="CP089982">
    <property type="protein sequence ID" value="WXA94581.1"/>
    <property type="molecule type" value="Genomic_DNA"/>
</dbReference>
<reference evidence="1 2" key="1">
    <citation type="submission" date="2021-12" db="EMBL/GenBank/DDBJ databases">
        <title>Discovery of the Pendulisporaceae a myxobacterial family with distinct sporulation behavior and unique specialized metabolism.</title>
        <authorList>
            <person name="Garcia R."/>
            <person name="Popoff A."/>
            <person name="Bader C.D."/>
            <person name="Loehr J."/>
            <person name="Walesch S."/>
            <person name="Walt C."/>
            <person name="Boldt J."/>
            <person name="Bunk B."/>
            <person name="Haeckl F.J.F.P.J."/>
            <person name="Gunesch A.P."/>
            <person name="Birkelbach J."/>
            <person name="Nuebel U."/>
            <person name="Pietschmann T."/>
            <person name="Bach T."/>
            <person name="Mueller R."/>
        </authorList>
    </citation>
    <scope>NUCLEOTIDE SEQUENCE [LARGE SCALE GENOMIC DNA]</scope>
    <source>
        <strain evidence="1 2">MSr12523</strain>
    </source>
</reference>
<dbReference type="Proteomes" id="UP001379533">
    <property type="component" value="Chromosome"/>
</dbReference>
<proteinExistence type="predicted"/>
<evidence type="ECO:0000313" key="2">
    <source>
        <dbReference type="Proteomes" id="UP001379533"/>
    </source>
</evidence>
<dbReference type="RefSeq" id="WP_394845191.1">
    <property type="nucleotide sequence ID" value="NZ_CP089982.1"/>
</dbReference>
<organism evidence="1 2">
    <name type="scientific">Pendulispora brunnea</name>
    <dbReference type="NCBI Taxonomy" id="2905690"/>
    <lineage>
        <taxon>Bacteria</taxon>
        <taxon>Pseudomonadati</taxon>
        <taxon>Myxococcota</taxon>
        <taxon>Myxococcia</taxon>
        <taxon>Myxococcales</taxon>
        <taxon>Sorangiineae</taxon>
        <taxon>Pendulisporaceae</taxon>
        <taxon>Pendulispora</taxon>
    </lineage>
</organism>